<dbReference type="Proteomes" id="UP001596056">
    <property type="component" value="Unassembled WGS sequence"/>
</dbReference>
<dbReference type="InterPro" id="IPR029787">
    <property type="entry name" value="Nucleotide_cyclase"/>
</dbReference>
<dbReference type="InterPro" id="IPR035919">
    <property type="entry name" value="EAL_sf"/>
</dbReference>
<dbReference type="CDD" id="cd01949">
    <property type="entry name" value="GGDEF"/>
    <property type="match status" value="1"/>
</dbReference>
<dbReference type="InterPro" id="IPR000160">
    <property type="entry name" value="GGDEF_dom"/>
</dbReference>
<dbReference type="PANTHER" id="PTHR44757">
    <property type="entry name" value="DIGUANYLATE CYCLASE DGCP"/>
    <property type="match status" value="1"/>
</dbReference>
<organism evidence="3 4">
    <name type="scientific">Rubellimicrobium aerolatum</name>
    <dbReference type="NCBI Taxonomy" id="490979"/>
    <lineage>
        <taxon>Bacteria</taxon>
        <taxon>Pseudomonadati</taxon>
        <taxon>Pseudomonadota</taxon>
        <taxon>Alphaproteobacteria</taxon>
        <taxon>Rhodobacterales</taxon>
        <taxon>Roseobacteraceae</taxon>
        <taxon>Rubellimicrobium</taxon>
    </lineage>
</organism>
<evidence type="ECO:0000313" key="4">
    <source>
        <dbReference type="Proteomes" id="UP001596056"/>
    </source>
</evidence>
<dbReference type="EMBL" id="JBHSNA010000022">
    <property type="protein sequence ID" value="MFC5567943.1"/>
    <property type="molecule type" value="Genomic_DNA"/>
</dbReference>
<accession>A0ABW0SG10</accession>
<feature type="domain" description="GGDEF" evidence="2">
    <location>
        <begin position="117"/>
        <end position="249"/>
    </location>
</feature>
<keyword evidence="4" id="KW-1185">Reference proteome</keyword>
<dbReference type="Pfam" id="PF00563">
    <property type="entry name" value="EAL"/>
    <property type="match status" value="1"/>
</dbReference>
<dbReference type="InterPro" id="IPR043128">
    <property type="entry name" value="Rev_trsase/Diguanyl_cyclase"/>
</dbReference>
<dbReference type="Gene3D" id="3.20.20.450">
    <property type="entry name" value="EAL domain"/>
    <property type="match status" value="1"/>
</dbReference>
<dbReference type="InterPro" id="IPR001633">
    <property type="entry name" value="EAL_dom"/>
</dbReference>
<sequence length="519" mass="56837">MKYLFRLARRPSEVAGLLLVLALFWLAHRADLLERFFAFSRAHEDWELDEIFSLVAVAALVAPLLLWRWNRSLARAHGETAAAQAEAQRVALHDPLTGLPNRRGLHHRLRDAARTGRALTLLLLDLDRFKPVNDLRGHDAGDELLCAVAGRLRRIVPEDALVARLGGDEFVVAAGGACGPGRGAALAEHVLRGLSEPFDFDGWSASISCSIGIADGEEGVPPPELLRRADQAMYRAKQAGRDGWARYDAALGEALRVRAALEHDLRRALAEDRITPFFQPIYDLPGRRLRGFEVLSRWNDPERGYVPPDLFIPLAEELGLIERLSEQVLDRACAALTGWPTDLPISFNLSPRQFADASLPRRVLGILDRHGLPGSRLEIEITERAVLADLEVARRIIAQLAAVGVRISLDDFGTGTSSLAILTQLPIDRIKIDRSFIAEVDLLPERGKIVSGVLALARSLGLDVTAEGIERDEELAFLAERRCALGQGFLLGRPQPAEGVAAMLEAEAGRAAEALRAAV</sequence>
<evidence type="ECO:0000259" key="2">
    <source>
        <dbReference type="PROSITE" id="PS50887"/>
    </source>
</evidence>
<dbReference type="PANTHER" id="PTHR44757:SF2">
    <property type="entry name" value="BIOFILM ARCHITECTURE MAINTENANCE PROTEIN MBAA"/>
    <property type="match status" value="1"/>
</dbReference>
<evidence type="ECO:0000259" key="1">
    <source>
        <dbReference type="PROSITE" id="PS50883"/>
    </source>
</evidence>
<proteinExistence type="predicted"/>
<protein>
    <submittedName>
        <fullName evidence="3">Bifunctional diguanylate cyclase/phosphodiesterase</fullName>
    </submittedName>
</protein>
<dbReference type="PROSITE" id="PS50887">
    <property type="entry name" value="GGDEF"/>
    <property type="match status" value="1"/>
</dbReference>
<comment type="caution">
    <text evidence="3">The sequence shown here is derived from an EMBL/GenBank/DDBJ whole genome shotgun (WGS) entry which is preliminary data.</text>
</comment>
<dbReference type="PROSITE" id="PS50883">
    <property type="entry name" value="EAL"/>
    <property type="match status" value="1"/>
</dbReference>
<dbReference type="SMART" id="SM00052">
    <property type="entry name" value="EAL"/>
    <property type="match status" value="1"/>
</dbReference>
<dbReference type="Pfam" id="PF00990">
    <property type="entry name" value="GGDEF"/>
    <property type="match status" value="1"/>
</dbReference>
<dbReference type="SUPFAM" id="SSF55073">
    <property type="entry name" value="Nucleotide cyclase"/>
    <property type="match status" value="1"/>
</dbReference>
<feature type="domain" description="EAL" evidence="1">
    <location>
        <begin position="258"/>
        <end position="508"/>
    </location>
</feature>
<dbReference type="Gene3D" id="3.30.70.270">
    <property type="match status" value="1"/>
</dbReference>
<dbReference type="InterPro" id="IPR052155">
    <property type="entry name" value="Biofilm_reg_signaling"/>
</dbReference>
<gene>
    <name evidence="3" type="ORF">ACFPOC_16135</name>
</gene>
<reference evidence="4" key="1">
    <citation type="journal article" date="2019" name="Int. J. Syst. Evol. Microbiol.">
        <title>The Global Catalogue of Microorganisms (GCM) 10K type strain sequencing project: providing services to taxonomists for standard genome sequencing and annotation.</title>
        <authorList>
            <consortium name="The Broad Institute Genomics Platform"/>
            <consortium name="The Broad Institute Genome Sequencing Center for Infectious Disease"/>
            <person name="Wu L."/>
            <person name="Ma J."/>
        </authorList>
    </citation>
    <scope>NUCLEOTIDE SEQUENCE [LARGE SCALE GENOMIC DNA]</scope>
    <source>
        <strain evidence="4">KACC 11588</strain>
    </source>
</reference>
<dbReference type="CDD" id="cd01948">
    <property type="entry name" value="EAL"/>
    <property type="match status" value="1"/>
</dbReference>
<evidence type="ECO:0000313" key="3">
    <source>
        <dbReference type="EMBL" id="MFC5567943.1"/>
    </source>
</evidence>
<dbReference type="NCBIfam" id="TIGR00254">
    <property type="entry name" value="GGDEF"/>
    <property type="match status" value="1"/>
</dbReference>
<dbReference type="SUPFAM" id="SSF141868">
    <property type="entry name" value="EAL domain-like"/>
    <property type="match status" value="1"/>
</dbReference>
<dbReference type="SMART" id="SM00267">
    <property type="entry name" value="GGDEF"/>
    <property type="match status" value="1"/>
</dbReference>
<name>A0ABW0SG10_9RHOB</name>
<dbReference type="RefSeq" id="WP_209842826.1">
    <property type="nucleotide sequence ID" value="NZ_JAGGJP010000019.1"/>
</dbReference>